<dbReference type="EMBL" id="LSZO01000145">
    <property type="protein sequence ID" value="KXU38294.1"/>
    <property type="molecule type" value="Genomic_DNA"/>
</dbReference>
<evidence type="ECO:0000256" key="5">
    <source>
        <dbReference type="RuleBase" id="RU363032"/>
    </source>
</evidence>
<feature type="transmembrane region" description="Helical" evidence="5">
    <location>
        <begin position="561"/>
        <end position="585"/>
    </location>
</feature>
<name>A0A139SUV4_9GAMM</name>
<dbReference type="SUPFAM" id="SSF50978">
    <property type="entry name" value="WD40 repeat-like"/>
    <property type="match status" value="1"/>
</dbReference>
<comment type="caution">
    <text evidence="7">The sequence shown here is derived from an EMBL/GenBank/DDBJ whole genome shotgun (WGS) entry which is preliminary data.</text>
</comment>
<dbReference type="OrthoDB" id="9785113at2"/>
<keyword evidence="2 5" id="KW-0812">Transmembrane</keyword>
<dbReference type="PROSITE" id="PS50928">
    <property type="entry name" value="ABC_TM1"/>
    <property type="match status" value="1"/>
</dbReference>
<dbReference type="CDD" id="cd06261">
    <property type="entry name" value="TM_PBP2"/>
    <property type="match status" value="1"/>
</dbReference>
<feature type="transmembrane region" description="Helical" evidence="5">
    <location>
        <begin position="605"/>
        <end position="624"/>
    </location>
</feature>
<dbReference type="Gene3D" id="1.10.3720.10">
    <property type="entry name" value="MetI-like"/>
    <property type="match status" value="1"/>
</dbReference>
<sequence>MPKTRKRAKVMGDKSVIDWQAPALTRRRIWRSGLNGLLRAQVLFGGLSVLFAIALMMVYLGYIVWPLFQGARLTLADWQSPAWLKDQAPAWLLAVEEQNQLGFRLGEKGEVVFFALDNGRELLREHLPLPEGVHIKALVRALPEQDLYAAALSDGSALVFAPRYQTRFQAQGKSVQPSLGFPYGNTAFVLDKQGRALNALALSEQRGRLLLIAASGQQLNGLWLRRESSLLAGDHWTAEPLDLPAAASAVTYLDIDPRGRFAYVQSGKDRLELLDLRKPRLISQYHLLAGSDLKVTASGKLNGGVSLLIGDSGGAVTQWFAVADKDGHVQLKSIRRFQLADSAIVQIEPEARRKGFAALDAAGNLGLFHSTAERRLLDQHLPTDHGKIALSPQADRLLVEAGGAFAVHPLHNPHPELSWQALWSKVWYENYAEPEYIWQSSASTVDFEAKLSLAPLTFGTLKAALVAMLFAAPLAIAAAVYSAYFMAPALRRKVKPVIELMEALPTVILGFFAALILAPYVEDHLPGLFSLFLILPLGTLALAFCCRHLPLSRLDGYESLLLIPLLLLLGWATLQLSPLLEAALFNGDMRLWLSARGIGYEQRNALVVGLAMGFAVIPNIYSLAEDALAGVPKSLTQGSLALGATLWQTLLHVLLPAAGAGIFSALMIGFGRAVGETMIVLMASGNTPLINGNLFEGMRTLAANVAVEMPEAAVDSTHYRLLFLSALLLLLLCFVMNSLAEWVRQRLRRRYAAL</sequence>
<dbReference type="GO" id="GO:0055085">
    <property type="term" value="P:transmembrane transport"/>
    <property type="evidence" value="ECO:0007669"/>
    <property type="project" value="InterPro"/>
</dbReference>
<feature type="transmembrane region" description="Helical" evidence="5">
    <location>
        <begin position="497"/>
        <end position="521"/>
    </location>
</feature>
<keyword evidence="4 5" id="KW-0472">Membrane</keyword>
<feature type="transmembrane region" description="Helical" evidence="5">
    <location>
        <begin position="645"/>
        <end position="668"/>
    </location>
</feature>
<dbReference type="SUPFAM" id="SSF161098">
    <property type="entry name" value="MetI-like"/>
    <property type="match status" value="1"/>
</dbReference>
<feature type="transmembrane region" description="Helical" evidence="5">
    <location>
        <begin position="527"/>
        <end position="549"/>
    </location>
</feature>
<organism evidence="7 8">
    <name type="scientific">Ventosimonas gracilis</name>
    <dbReference type="NCBI Taxonomy" id="1680762"/>
    <lineage>
        <taxon>Bacteria</taxon>
        <taxon>Pseudomonadati</taxon>
        <taxon>Pseudomonadota</taxon>
        <taxon>Gammaproteobacteria</taxon>
        <taxon>Pseudomonadales</taxon>
        <taxon>Ventosimonadaceae</taxon>
        <taxon>Ventosimonas</taxon>
    </lineage>
</organism>
<feature type="transmembrane region" description="Helical" evidence="5">
    <location>
        <begin position="36"/>
        <end position="65"/>
    </location>
</feature>
<protein>
    <submittedName>
        <fullName evidence="7">Phosphate ABC transporter permease</fullName>
    </submittedName>
</protein>
<comment type="subcellular location">
    <subcellularLocation>
        <location evidence="1 5">Cell membrane</location>
        <topology evidence="1 5">Multi-pass membrane protein</topology>
    </subcellularLocation>
</comment>
<dbReference type="InterPro" id="IPR036322">
    <property type="entry name" value="WD40_repeat_dom_sf"/>
</dbReference>
<dbReference type="RefSeq" id="WP_068389955.1">
    <property type="nucleotide sequence ID" value="NZ_LSZO01000145.1"/>
</dbReference>
<feature type="transmembrane region" description="Helical" evidence="5">
    <location>
        <begin position="463"/>
        <end position="485"/>
    </location>
</feature>
<evidence type="ECO:0000259" key="6">
    <source>
        <dbReference type="PROSITE" id="PS50928"/>
    </source>
</evidence>
<evidence type="ECO:0000313" key="7">
    <source>
        <dbReference type="EMBL" id="KXU38294.1"/>
    </source>
</evidence>
<dbReference type="AlphaFoldDB" id="A0A139SUV4"/>
<feature type="transmembrane region" description="Helical" evidence="5">
    <location>
        <begin position="719"/>
        <end position="740"/>
    </location>
</feature>
<dbReference type="PANTHER" id="PTHR42727">
    <property type="entry name" value="PHOSPHATE TRANSPORT SYSTEM PERMEASE PROTEIN"/>
    <property type="match status" value="1"/>
</dbReference>
<reference evidence="7 8" key="1">
    <citation type="submission" date="2016-02" db="EMBL/GenBank/DDBJ databases">
        <authorList>
            <person name="Wen L."/>
            <person name="He K."/>
            <person name="Yang H."/>
        </authorList>
    </citation>
    <scope>NUCLEOTIDE SEQUENCE [LARGE SCALE GENOMIC DNA]</scope>
    <source>
        <strain evidence="7 8">CV58</strain>
    </source>
</reference>
<gene>
    <name evidence="7" type="ORF">AXE65_02215</name>
</gene>
<dbReference type="InterPro" id="IPR000515">
    <property type="entry name" value="MetI-like"/>
</dbReference>
<keyword evidence="8" id="KW-1185">Reference proteome</keyword>
<accession>A0A139SUV4</accession>
<feature type="domain" description="ABC transmembrane type-1" evidence="6">
    <location>
        <begin position="457"/>
        <end position="740"/>
    </location>
</feature>
<dbReference type="Proteomes" id="UP000072660">
    <property type="component" value="Unassembled WGS sequence"/>
</dbReference>
<evidence type="ECO:0000313" key="8">
    <source>
        <dbReference type="Proteomes" id="UP000072660"/>
    </source>
</evidence>
<evidence type="ECO:0000256" key="3">
    <source>
        <dbReference type="ARBA" id="ARBA00022989"/>
    </source>
</evidence>
<evidence type="ECO:0000256" key="4">
    <source>
        <dbReference type="ARBA" id="ARBA00023136"/>
    </source>
</evidence>
<keyword evidence="3 5" id="KW-1133">Transmembrane helix</keyword>
<proteinExistence type="inferred from homology"/>
<evidence type="ECO:0000256" key="2">
    <source>
        <dbReference type="ARBA" id="ARBA00022692"/>
    </source>
</evidence>
<evidence type="ECO:0000256" key="1">
    <source>
        <dbReference type="ARBA" id="ARBA00004651"/>
    </source>
</evidence>
<dbReference type="InterPro" id="IPR035906">
    <property type="entry name" value="MetI-like_sf"/>
</dbReference>
<keyword evidence="5" id="KW-0813">Transport</keyword>
<dbReference type="PANTHER" id="PTHR42727:SF1">
    <property type="entry name" value="PHOSPHATE TRANSPORT SYSTEM PERMEASE"/>
    <property type="match status" value="1"/>
</dbReference>
<comment type="similarity">
    <text evidence="5">Belongs to the binding-protein-dependent transport system permease family.</text>
</comment>
<dbReference type="Pfam" id="PF00528">
    <property type="entry name" value="BPD_transp_1"/>
    <property type="match status" value="1"/>
</dbReference>
<dbReference type="GO" id="GO:0005886">
    <property type="term" value="C:plasma membrane"/>
    <property type="evidence" value="ECO:0007669"/>
    <property type="project" value="UniProtKB-SubCell"/>
</dbReference>